<evidence type="ECO:0000313" key="2">
    <source>
        <dbReference type="EMBL" id="KAL0397492.1"/>
    </source>
</evidence>
<protein>
    <recommendedName>
        <fullName evidence="1">Neprosin PEP catalytic domain-containing protein</fullName>
    </recommendedName>
</protein>
<dbReference type="InterPro" id="IPR004314">
    <property type="entry name" value="Neprosin"/>
</dbReference>
<evidence type="ECO:0000259" key="1">
    <source>
        <dbReference type="PROSITE" id="PS52045"/>
    </source>
</evidence>
<dbReference type="PROSITE" id="PS52045">
    <property type="entry name" value="NEPROSIN_PEP_CD"/>
    <property type="match status" value="1"/>
</dbReference>
<feature type="domain" description="Neprosin PEP catalytic" evidence="1">
    <location>
        <begin position="1"/>
        <end position="78"/>
    </location>
</feature>
<dbReference type="EMBL" id="JACGWM010000001">
    <property type="protein sequence ID" value="KAL0397492.1"/>
    <property type="molecule type" value="Genomic_DNA"/>
</dbReference>
<accession>A0AAW2SZ51</accession>
<organism evidence="2">
    <name type="scientific">Sesamum calycinum</name>
    <dbReference type="NCBI Taxonomy" id="2727403"/>
    <lineage>
        <taxon>Eukaryota</taxon>
        <taxon>Viridiplantae</taxon>
        <taxon>Streptophyta</taxon>
        <taxon>Embryophyta</taxon>
        <taxon>Tracheophyta</taxon>
        <taxon>Spermatophyta</taxon>
        <taxon>Magnoliopsida</taxon>
        <taxon>eudicotyledons</taxon>
        <taxon>Gunneridae</taxon>
        <taxon>Pentapetalae</taxon>
        <taxon>asterids</taxon>
        <taxon>lamiids</taxon>
        <taxon>Lamiales</taxon>
        <taxon>Pedaliaceae</taxon>
        <taxon>Sesamum</taxon>
    </lineage>
</organism>
<name>A0AAW2SZ51_9LAMI</name>
<dbReference type="Pfam" id="PF03080">
    <property type="entry name" value="Neprosin"/>
    <property type="match status" value="1"/>
</dbReference>
<gene>
    <name evidence="2" type="ORF">Scaly_0197600</name>
</gene>
<comment type="caution">
    <text evidence="2">The sequence shown here is derived from an EMBL/GenBank/DDBJ whole genome shotgun (WGS) entry which is preliminary data.</text>
</comment>
<sequence>MGSGHFPEEGFGKSSYIRNIQVVDESNNLRAPKDIGIFTEESSCYDVQLGKNVLGAINCGRKSKWQRDPAIPWKRLCKFRLGIHLLDSTRGSGKLSAGLPGVWSWMQVLIPRNSKRSEGDGFPTPTPQVANPGPQVLDHVAACYCSI</sequence>
<reference evidence="2" key="1">
    <citation type="submission" date="2020-06" db="EMBL/GenBank/DDBJ databases">
        <authorList>
            <person name="Li T."/>
            <person name="Hu X."/>
            <person name="Zhang T."/>
            <person name="Song X."/>
            <person name="Zhang H."/>
            <person name="Dai N."/>
            <person name="Sheng W."/>
            <person name="Hou X."/>
            <person name="Wei L."/>
        </authorList>
    </citation>
    <scope>NUCLEOTIDE SEQUENCE</scope>
    <source>
        <strain evidence="2">KEN8</strain>
        <tissue evidence="2">Leaf</tissue>
    </source>
</reference>
<dbReference type="AlphaFoldDB" id="A0AAW2SZ51"/>
<reference evidence="2" key="2">
    <citation type="journal article" date="2024" name="Plant">
        <title>Genomic evolution and insights into agronomic trait innovations of Sesamum species.</title>
        <authorList>
            <person name="Miao H."/>
            <person name="Wang L."/>
            <person name="Qu L."/>
            <person name="Liu H."/>
            <person name="Sun Y."/>
            <person name="Le M."/>
            <person name="Wang Q."/>
            <person name="Wei S."/>
            <person name="Zheng Y."/>
            <person name="Lin W."/>
            <person name="Duan Y."/>
            <person name="Cao H."/>
            <person name="Xiong S."/>
            <person name="Wang X."/>
            <person name="Wei L."/>
            <person name="Li C."/>
            <person name="Ma Q."/>
            <person name="Ju M."/>
            <person name="Zhao R."/>
            <person name="Li G."/>
            <person name="Mu C."/>
            <person name="Tian Q."/>
            <person name="Mei H."/>
            <person name="Zhang T."/>
            <person name="Gao T."/>
            <person name="Zhang H."/>
        </authorList>
    </citation>
    <scope>NUCLEOTIDE SEQUENCE</scope>
    <source>
        <strain evidence="2">KEN8</strain>
    </source>
</reference>
<proteinExistence type="predicted"/>